<dbReference type="Gene3D" id="1.10.10.10">
    <property type="entry name" value="Winged helix-like DNA-binding domain superfamily/Winged helix DNA-binding domain"/>
    <property type="match status" value="1"/>
</dbReference>
<proteinExistence type="predicted"/>
<gene>
    <name evidence="1" type="ORF">MM415B01408_0019</name>
</gene>
<evidence type="ECO:0000313" key="1">
    <source>
        <dbReference type="EMBL" id="QJA58765.1"/>
    </source>
</evidence>
<dbReference type="EMBL" id="MT141338">
    <property type="protein sequence ID" value="QJA58765.1"/>
    <property type="molecule type" value="Genomic_DNA"/>
</dbReference>
<sequence>MPKGKKVKKRVRKHIIKLLMEGLSPPVISERTGVTIRTIRKIKVEQGGKGCQ</sequence>
<dbReference type="SUPFAM" id="SSF46689">
    <property type="entry name" value="Homeodomain-like"/>
    <property type="match status" value="1"/>
</dbReference>
<dbReference type="InterPro" id="IPR036388">
    <property type="entry name" value="WH-like_DNA-bd_sf"/>
</dbReference>
<dbReference type="Pfam" id="PF13384">
    <property type="entry name" value="HTH_23"/>
    <property type="match status" value="1"/>
</dbReference>
<name>A0A6M3IN90_9ZZZZ</name>
<organism evidence="1">
    <name type="scientific">viral metagenome</name>
    <dbReference type="NCBI Taxonomy" id="1070528"/>
    <lineage>
        <taxon>unclassified sequences</taxon>
        <taxon>metagenomes</taxon>
        <taxon>organismal metagenomes</taxon>
    </lineage>
</organism>
<protein>
    <submittedName>
        <fullName evidence="1">Putative DNA binding, helix-turn-helix domain containing protein</fullName>
    </submittedName>
</protein>
<dbReference type="AlphaFoldDB" id="A0A6M3IN90"/>
<reference evidence="1" key="1">
    <citation type="submission" date="2020-03" db="EMBL/GenBank/DDBJ databases">
        <title>The deep terrestrial virosphere.</title>
        <authorList>
            <person name="Holmfeldt K."/>
            <person name="Nilsson E."/>
            <person name="Simone D."/>
            <person name="Lopez-Fernandez M."/>
            <person name="Wu X."/>
            <person name="de Brujin I."/>
            <person name="Lundin D."/>
            <person name="Andersson A."/>
            <person name="Bertilsson S."/>
            <person name="Dopson M."/>
        </authorList>
    </citation>
    <scope>NUCLEOTIDE SEQUENCE</scope>
    <source>
        <strain evidence="1">MM415B01408</strain>
    </source>
</reference>
<accession>A0A6M3IN90</accession>
<dbReference type="InterPro" id="IPR009057">
    <property type="entry name" value="Homeodomain-like_sf"/>
</dbReference>